<reference evidence="1 2" key="1">
    <citation type="submission" date="2020-08" db="EMBL/GenBank/DDBJ databases">
        <title>Plant Genome Project.</title>
        <authorList>
            <person name="Zhang R.-G."/>
        </authorList>
    </citation>
    <scope>NUCLEOTIDE SEQUENCE [LARGE SCALE GENOMIC DNA]</scope>
    <source>
        <tissue evidence="1">Rhizome</tissue>
    </source>
</reference>
<protein>
    <submittedName>
        <fullName evidence="1">Uncharacterized protein</fullName>
    </submittedName>
</protein>
<dbReference type="InterPro" id="IPR044983">
    <property type="entry name" value="PNSB1"/>
</dbReference>
<dbReference type="GO" id="GO:0010598">
    <property type="term" value="C:NAD(P)H dehydrogenase complex (plastoquinone)"/>
    <property type="evidence" value="ECO:0007669"/>
    <property type="project" value="InterPro"/>
</dbReference>
<keyword evidence="2" id="KW-1185">Reference proteome</keyword>
<gene>
    <name evidence="1" type="ORF">ZIOFF_027997</name>
</gene>
<dbReference type="Gene3D" id="3.40.50.2000">
    <property type="entry name" value="Glycogen Phosphorylase B"/>
    <property type="match status" value="1"/>
</dbReference>
<dbReference type="EMBL" id="JACMSC010000008">
    <property type="protein sequence ID" value="KAG6509989.1"/>
    <property type="molecule type" value="Genomic_DNA"/>
</dbReference>
<proteinExistence type="predicted"/>
<dbReference type="Proteomes" id="UP000734854">
    <property type="component" value="Unassembled WGS sequence"/>
</dbReference>
<dbReference type="GO" id="GO:0009773">
    <property type="term" value="P:photosynthetic electron transport in photosystem I"/>
    <property type="evidence" value="ECO:0007669"/>
    <property type="project" value="InterPro"/>
</dbReference>
<dbReference type="GO" id="GO:0009507">
    <property type="term" value="C:chloroplast"/>
    <property type="evidence" value="ECO:0007669"/>
    <property type="project" value="InterPro"/>
</dbReference>
<evidence type="ECO:0000313" key="1">
    <source>
        <dbReference type="EMBL" id="KAG6509989.1"/>
    </source>
</evidence>
<dbReference type="PANTHER" id="PTHR37698">
    <property type="entry name" value="PHOTOSYNTHETIC NDH SUBUNIT OF SUBCOMPLEX B 1, CHLOROPLASTIC"/>
    <property type="match status" value="1"/>
</dbReference>
<evidence type="ECO:0000313" key="2">
    <source>
        <dbReference type="Proteomes" id="UP000734854"/>
    </source>
</evidence>
<name>A0A8J5GZ74_ZINOF</name>
<sequence>MDRAVDAREEGRGGVWGARARRGSATLGCLHEEESRWRLGARVRERSSAVARERRDHRRLWLGGYGARVRRGRLRFVAATAKKKKNPWLDPFDWEENPDIEYGSLFTNGKQEEDPRPPNNPSNPYNFLKFPMGFNVELASLASKVCGDVHLWCCVISGGVYENLLFFLVIQLIKDRYPGVQIDVFASPWGKQMYEVNKNVRWANVYDPDEDFPEPAEYVNMIGLLKLAGLGHAAFMFMTSAQDKVSYVYPNVNAAGAGLLLTETFTSPTMNLSERGYHMYDEMEEWLGRPFRSVPRHPVSPLRVSVSKKLRAYVEEKYSKVGVRKGGFVVIHGIETDSVASKRSKGDSDSLLPIQVWVEIVKGLRYAELLLEERVKNKVYMDDTTAIIYILLACGNRGVKPLFVIPHEKVREDVEEVVGDDTHILFITTPGQLAALVDDVIGVIATNTAALQLANARNKPSIALFSSEEKANTFVPNAREKRCSIIASSIGKLIDIDVESVKNAVGIFEGSKVLINFLTQCSIIVATPGRLNDILNMERLNLHQVLIN</sequence>
<dbReference type="PANTHER" id="PTHR37698:SF1">
    <property type="entry name" value="PHOTOSYNTHETIC NDH SUBUNIT OF SUBCOMPLEX B 1, CHLOROPLASTIC"/>
    <property type="match status" value="1"/>
</dbReference>
<comment type="caution">
    <text evidence="1">The sequence shown here is derived from an EMBL/GenBank/DDBJ whole genome shotgun (WGS) entry which is preliminary data.</text>
</comment>
<organism evidence="1 2">
    <name type="scientific">Zingiber officinale</name>
    <name type="common">Ginger</name>
    <name type="synonym">Amomum zingiber</name>
    <dbReference type="NCBI Taxonomy" id="94328"/>
    <lineage>
        <taxon>Eukaryota</taxon>
        <taxon>Viridiplantae</taxon>
        <taxon>Streptophyta</taxon>
        <taxon>Embryophyta</taxon>
        <taxon>Tracheophyta</taxon>
        <taxon>Spermatophyta</taxon>
        <taxon>Magnoliopsida</taxon>
        <taxon>Liliopsida</taxon>
        <taxon>Zingiberales</taxon>
        <taxon>Zingiberaceae</taxon>
        <taxon>Zingiber</taxon>
    </lineage>
</organism>
<dbReference type="SUPFAM" id="SSF53756">
    <property type="entry name" value="UDP-Glycosyltransferase/glycogen phosphorylase"/>
    <property type="match status" value="2"/>
</dbReference>
<accession>A0A8J5GZ74</accession>
<dbReference type="AlphaFoldDB" id="A0A8J5GZ74"/>